<evidence type="ECO:0000313" key="3">
    <source>
        <dbReference type="Proteomes" id="UP001234178"/>
    </source>
</evidence>
<name>A0ABR0ACY9_9CRUS</name>
<feature type="region of interest" description="Disordered" evidence="1">
    <location>
        <begin position="1"/>
        <end position="102"/>
    </location>
</feature>
<gene>
    <name evidence="2" type="ORF">OUZ56_008438</name>
</gene>
<proteinExistence type="predicted"/>
<dbReference type="EMBL" id="JAOYFB010000037">
    <property type="protein sequence ID" value="KAK4022998.1"/>
    <property type="molecule type" value="Genomic_DNA"/>
</dbReference>
<evidence type="ECO:0000313" key="2">
    <source>
        <dbReference type="EMBL" id="KAK4022998.1"/>
    </source>
</evidence>
<organism evidence="2 3">
    <name type="scientific">Daphnia magna</name>
    <dbReference type="NCBI Taxonomy" id="35525"/>
    <lineage>
        <taxon>Eukaryota</taxon>
        <taxon>Metazoa</taxon>
        <taxon>Ecdysozoa</taxon>
        <taxon>Arthropoda</taxon>
        <taxon>Crustacea</taxon>
        <taxon>Branchiopoda</taxon>
        <taxon>Diplostraca</taxon>
        <taxon>Cladocera</taxon>
        <taxon>Anomopoda</taxon>
        <taxon>Daphniidae</taxon>
        <taxon>Daphnia</taxon>
    </lineage>
</organism>
<comment type="caution">
    <text evidence="2">The sequence shown here is derived from an EMBL/GenBank/DDBJ whole genome shotgun (WGS) entry which is preliminary data.</text>
</comment>
<keyword evidence="3" id="KW-1185">Reference proteome</keyword>
<feature type="compositionally biased region" description="Basic and acidic residues" evidence="1">
    <location>
        <begin position="20"/>
        <end position="33"/>
    </location>
</feature>
<accession>A0ABR0ACY9</accession>
<feature type="compositionally biased region" description="Basic and acidic residues" evidence="1">
    <location>
        <begin position="73"/>
        <end position="96"/>
    </location>
</feature>
<sequence>MDHGKDHHGSHNVATQHGKKNYESADSKQHQAEENQAPRSGFQLGQTATGYGTNKASELSSFGNTKDFEDLEAESRSNSGHDSEEHAERDLEDDKNHHHTKK</sequence>
<dbReference type="Proteomes" id="UP001234178">
    <property type="component" value="Unassembled WGS sequence"/>
</dbReference>
<reference evidence="2 3" key="1">
    <citation type="journal article" date="2023" name="Nucleic Acids Res.">
        <title>The hologenome of Daphnia magna reveals possible DNA methylation and microbiome-mediated evolution of the host genome.</title>
        <authorList>
            <person name="Chaturvedi A."/>
            <person name="Li X."/>
            <person name="Dhandapani V."/>
            <person name="Marshall H."/>
            <person name="Kissane S."/>
            <person name="Cuenca-Cambronero M."/>
            <person name="Asole G."/>
            <person name="Calvet F."/>
            <person name="Ruiz-Romero M."/>
            <person name="Marangio P."/>
            <person name="Guigo R."/>
            <person name="Rago D."/>
            <person name="Mirbahai L."/>
            <person name="Eastwood N."/>
            <person name="Colbourne J.K."/>
            <person name="Zhou J."/>
            <person name="Mallon E."/>
            <person name="Orsini L."/>
        </authorList>
    </citation>
    <scope>NUCLEOTIDE SEQUENCE [LARGE SCALE GENOMIC DNA]</scope>
    <source>
        <strain evidence="2">LRV0_1</strain>
    </source>
</reference>
<evidence type="ECO:0000256" key="1">
    <source>
        <dbReference type="SAM" id="MobiDB-lite"/>
    </source>
</evidence>
<feature type="compositionally biased region" description="Polar residues" evidence="1">
    <location>
        <begin position="43"/>
        <end position="64"/>
    </location>
</feature>
<protein>
    <submittedName>
        <fullName evidence="2">Uncharacterized protein</fullName>
    </submittedName>
</protein>